<organism evidence="7 8">
    <name type="scientific">Afipia broomeae ATCC 49717</name>
    <dbReference type="NCBI Taxonomy" id="883078"/>
    <lineage>
        <taxon>Bacteria</taxon>
        <taxon>Pseudomonadati</taxon>
        <taxon>Pseudomonadota</taxon>
        <taxon>Alphaproteobacteria</taxon>
        <taxon>Hyphomicrobiales</taxon>
        <taxon>Nitrobacteraceae</taxon>
        <taxon>Afipia</taxon>
    </lineage>
</organism>
<dbReference type="InterPro" id="IPR011604">
    <property type="entry name" value="PDDEXK-like_dom_sf"/>
</dbReference>
<dbReference type="HOGENOM" id="CLU_255555_0_0_5"/>
<dbReference type="CDD" id="cd18808">
    <property type="entry name" value="SF1_C_Upf1"/>
    <property type="match status" value="1"/>
</dbReference>
<evidence type="ECO:0000256" key="4">
    <source>
        <dbReference type="ARBA" id="ARBA00022840"/>
    </source>
</evidence>
<dbReference type="InterPro" id="IPR041679">
    <property type="entry name" value="DNA2/NAM7-like_C"/>
</dbReference>
<feature type="domain" description="DNA2/NAM7 helicase-like C-terminal" evidence="6">
    <location>
        <begin position="1220"/>
        <end position="1329"/>
    </location>
</feature>
<dbReference type="Gene3D" id="3.90.320.10">
    <property type="match status" value="1"/>
</dbReference>
<dbReference type="SUPFAM" id="SSF52540">
    <property type="entry name" value="P-loop containing nucleoside triphosphate hydrolases"/>
    <property type="match status" value="1"/>
</dbReference>
<dbReference type="GO" id="GO:0016787">
    <property type="term" value="F:hydrolase activity"/>
    <property type="evidence" value="ECO:0007669"/>
    <property type="project" value="UniProtKB-KW"/>
</dbReference>
<dbReference type="EMBL" id="AGWX01000005">
    <property type="protein sequence ID" value="EKS34237.1"/>
    <property type="molecule type" value="Genomic_DNA"/>
</dbReference>
<dbReference type="eggNOG" id="COG2251">
    <property type="taxonomic scope" value="Bacteria"/>
</dbReference>
<dbReference type="GO" id="GO:0043139">
    <property type="term" value="F:5'-3' DNA helicase activity"/>
    <property type="evidence" value="ECO:0007669"/>
    <property type="project" value="TreeGrafter"/>
</dbReference>
<dbReference type="InterPro" id="IPR027417">
    <property type="entry name" value="P-loop_NTPase"/>
</dbReference>
<dbReference type="Pfam" id="PF13245">
    <property type="entry name" value="AAA_19"/>
    <property type="match status" value="1"/>
</dbReference>
<dbReference type="GO" id="GO:0005524">
    <property type="term" value="F:ATP binding"/>
    <property type="evidence" value="ECO:0007669"/>
    <property type="project" value="UniProtKB-KW"/>
</dbReference>
<protein>
    <recommendedName>
        <fullName evidence="9">DNA2/NAM7 helicase-like C-terminal domain-containing protein</fullName>
    </recommendedName>
</protein>
<dbReference type="InterPro" id="IPR038726">
    <property type="entry name" value="PDDEXK_AddAB-type"/>
</dbReference>
<evidence type="ECO:0000259" key="6">
    <source>
        <dbReference type="Pfam" id="PF13087"/>
    </source>
</evidence>
<evidence type="ECO:0000256" key="2">
    <source>
        <dbReference type="ARBA" id="ARBA00022801"/>
    </source>
</evidence>
<dbReference type="Gene3D" id="3.40.50.300">
    <property type="entry name" value="P-loop containing nucleotide triphosphate hydrolases"/>
    <property type="match status" value="2"/>
</dbReference>
<dbReference type="Pfam" id="PF12705">
    <property type="entry name" value="PDDEXK_1"/>
    <property type="match status" value="1"/>
</dbReference>
<evidence type="ECO:0000259" key="5">
    <source>
        <dbReference type="Pfam" id="PF12705"/>
    </source>
</evidence>
<keyword evidence="1" id="KW-0547">Nucleotide-binding</keyword>
<evidence type="ECO:0000256" key="3">
    <source>
        <dbReference type="ARBA" id="ARBA00022806"/>
    </source>
</evidence>
<feature type="domain" description="PD-(D/E)XK endonuclease-like" evidence="5">
    <location>
        <begin position="85"/>
        <end position="251"/>
    </location>
</feature>
<name>K8NVB9_9BRAD</name>
<evidence type="ECO:0008006" key="9">
    <source>
        <dbReference type="Google" id="ProtNLM"/>
    </source>
</evidence>
<dbReference type="Proteomes" id="UP000001096">
    <property type="component" value="Unassembled WGS sequence"/>
</dbReference>
<keyword evidence="4" id="KW-0067">ATP-binding</keyword>
<dbReference type="InterPro" id="IPR047187">
    <property type="entry name" value="SF1_C_Upf1"/>
</dbReference>
<evidence type="ECO:0000256" key="1">
    <source>
        <dbReference type="ARBA" id="ARBA00022741"/>
    </source>
</evidence>
<proteinExistence type="predicted"/>
<keyword evidence="8" id="KW-1185">Reference proteome</keyword>
<dbReference type="PANTHER" id="PTHR43788">
    <property type="entry name" value="DNA2/NAM7 HELICASE FAMILY MEMBER"/>
    <property type="match status" value="1"/>
</dbReference>
<evidence type="ECO:0000313" key="7">
    <source>
        <dbReference type="EMBL" id="EKS34237.1"/>
    </source>
</evidence>
<dbReference type="eggNOG" id="COG1112">
    <property type="taxonomic scope" value="Bacteria"/>
</dbReference>
<dbReference type="PATRIC" id="fig|883078.3.peg.4288"/>
<keyword evidence="2" id="KW-0378">Hydrolase</keyword>
<dbReference type="Pfam" id="PF13087">
    <property type="entry name" value="AAA_12"/>
    <property type="match status" value="1"/>
</dbReference>
<sequence>MPGIPIRVSEVGEFIRFQSCERRFKLGLNNRELARAIPFSERLFNTLDPVLQEIGREAENRWELALQNRGVEDLLGSSPEENTWAAFRAALEGLAENTNKYGREISITGTIGEFEISGRIDFLLVLWDRGTPRLRVVEGKASRKDRTYHRIQLAVYVLMLRRILREDPITIGDHVLDADSVEGCVARIDEDTNEPQRILDLQALNLDSEFADITRLLAFDGLLFSISARNLEVLDFQLDQKCDSCVFSVHCLPESARERRLELIGLSPSTCRAIRAAGISNLDELARLQVTDDAAIRIRQAEGFDRNLEQLIALASARRSTLPRGDEDPDNFQVRPLANSGAGQLPLHEIDGRRLVRVYLSVDYDYSENRVGAIAAHVTTSDFEVHTPFELNDATGRFRPSPVCVERKPNGAAAEGGAPQYDTRPLSVAGRDILHFQTQEWSGTNAEDTASERQLIQQFLFDLIDAIAETAAAPEAPIHFYVYSRSEMTQLIEACTRVGSRLLSHLRELLGCRDGLEQLIFSCVQQEIDNRYALGWTGRGLSVASSLTWFGQRYHWNRRISGTPVELDRVFEQDIFDFKSTLGMTEEGSWARDNRSANSTHRFEIRSRFHDSLTAPYWRAVWNSLPEADDPQIRDQRTKAAIERYKRVTERPGLMRAYQAARVHALRWLDERIRYKNAEIEKPLLNIAGLNEFELGIDTTARAAIDFLLLDHHVRVADWITTHIQPPAARVQTGLTIPVRNVRSLSDKSLVADFDLAPFGLTTAELSLRSSVDASSFVRLSPRDGDPNRGQTFRQLTRGGITCVVQSVNWTSGTIQLDPIPGATSTYVLGSWKPDANSDVFDFATIDDSPSDFIAGRVEARLRGGHGRHVYDWFEPQDAQIPVQPPVPPAREARLARVLTEWLVPHAGIRSRLLDDQSRAVIQGLSTRVQLLKGPPGTGKTVTTATSILTKAASSLRPGSVVLMAANTHQAMDTLLRRIARFTDSYRQEALRQGLEPSPIILTQVHSSNPPADQNGIINFVAKPCATKVNRWMQEGVLLIGGTTGAILKMAQELSLRKPFAQHPGGFQADVLIVDEASMMLFPHFLSLASILTVNGQIMLAGDNRQLAPIVAHDWEAEDRPPAQFYQPFNSAYEGVLRIITDSGLDLAAARQSALTYTFRLPPLIRELIARVYDLDEIELQGADDFAPVRPREPMQDNGEWDRVWNEPTGLLLVVHSERSSRRSNAVEASIIQRILAAAPEHPADSIAIITPHRAQRALLRTVLNQDTVVVDLIDTVERLQGGERPTILVSGTESDPHAIGASASFILNLNRANVAFSRTQERLIVVCAETLLDHIPSDLEDYDSAMLWKSLRNLCSRPILATTVDDFSVRVMAPPIRTNV</sequence>
<gene>
    <name evidence="7" type="ORF">HMPREF9695_04147</name>
</gene>
<reference evidence="7 8" key="1">
    <citation type="submission" date="2012-04" db="EMBL/GenBank/DDBJ databases">
        <title>The Genome Sequence of Afipia broomeae ATCC 49717.</title>
        <authorList>
            <consortium name="The Broad Institute Genome Sequencing Platform"/>
            <person name="Earl A."/>
            <person name="Ward D."/>
            <person name="Feldgarden M."/>
            <person name="Gevers D."/>
            <person name="Huys G."/>
            <person name="Walker B."/>
            <person name="Young S.K."/>
            <person name="Zeng Q."/>
            <person name="Gargeya S."/>
            <person name="Fitzgerald M."/>
            <person name="Haas B."/>
            <person name="Abouelleil A."/>
            <person name="Alvarado L."/>
            <person name="Arachchi H.M."/>
            <person name="Berlin A."/>
            <person name="Chapman S.B."/>
            <person name="Goldberg J."/>
            <person name="Griggs A."/>
            <person name="Gujja S."/>
            <person name="Hansen M."/>
            <person name="Howarth C."/>
            <person name="Imamovic A."/>
            <person name="Larimer J."/>
            <person name="McCowen C."/>
            <person name="Montmayeur A."/>
            <person name="Murphy C."/>
            <person name="Neiman D."/>
            <person name="Pearson M."/>
            <person name="Priest M."/>
            <person name="Roberts A."/>
            <person name="Saif S."/>
            <person name="Shea T."/>
            <person name="Sisk P."/>
            <person name="Sykes S."/>
            <person name="Wortman J."/>
            <person name="Nusbaum C."/>
            <person name="Birren B."/>
        </authorList>
    </citation>
    <scope>NUCLEOTIDE SEQUENCE [LARGE SCALE GENOMIC DNA]</scope>
    <source>
        <strain evidence="7 8">ATCC 49717</strain>
    </source>
</reference>
<dbReference type="RefSeq" id="WP_006022846.1">
    <property type="nucleotide sequence ID" value="NZ_KB375284.1"/>
</dbReference>
<keyword evidence="3" id="KW-0347">Helicase</keyword>
<dbReference type="InterPro" id="IPR050534">
    <property type="entry name" value="Coronavir_polyprotein_1ab"/>
</dbReference>
<accession>K8NVB9</accession>
<dbReference type="PANTHER" id="PTHR43788:SF8">
    <property type="entry name" value="DNA-BINDING PROTEIN SMUBP-2"/>
    <property type="match status" value="1"/>
</dbReference>
<comment type="caution">
    <text evidence="7">The sequence shown here is derived from an EMBL/GenBank/DDBJ whole genome shotgun (WGS) entry which is preliminary data.</text>
</comment>
<evidence type="ECO:0000313" key="8">
    <source>
        <dbReference type="Proteomes" id="UP000001096"/>
    </source>
</evidence>